<sequence length="270" mass="30911">MTEDRYRGLWKRETIQIEAGEPHETAVVLWLQVGIHFADLRIPFERAFLPTGQSLADLPLQRLRQFASFSAFAGFIDATADWIRWNRTIDFRPRPGQVDQGRVHWEDGNLIEIGEFGRPDGSTGTYKEIWVPQLCATQDILVLELSKEVDSASRAIRHAKGMLVRLAQHFIHVHDPRGYGPDFESPEPEDLSEPELRRLLDFQADYGRYEPESDRWQILLSSDPGRVGEWLPAPIRQANQTWLQTLSGPAGFVGERRWLQLEPAVESAES</sequence>
<protein>
    <submittedName>
        <fullName evidence="1">Uncharacterized protein</fullName>
    </submittedName>
</protein>
<dbReference type="InterPro" id="IPR031818">
    <property type="entry name" value="Hri1"/>
</dbReference>
<accession>A0ABY3PQB6</accession>
<keyword evidence="2" id="KW-1185">Reference proteome</keyword>
<proteinExistence type="predicted"/>
<dbReference type="Pfam" id="PF16815">
    <property type="entry name" value="HRI1"/>
    <property type="match status" value="1"/>
</dbReference>
<evidence type="ECO:0000313" key="2">
    <source>
        <dbReference type="Proteomes" id="UP001054846"/>
    </source>
</evidence>
<gene>
    <name evidence="1" type="ORF">ISF26_06100</name>
</gene>
<evidence type="ECO:0000313" key="1">
    <source>
        <dbReference type="EMBL" id="UFP95802.1"/>
    </source>
</evidence>
<organism evidence="1 2">
    <name type="scientific">Gloeobacter morelensis MG652769</name>
    <dbReference type="NCBI Taxonomy" id="2781736"/>
    <lineage>
        <taxon>Bacteria</taxon>
        <taxon>Bacillati</taxon>
        <taxon>Cyanobacteriota</taxon>
        <taxon>Cyanophyceae</taxon>
        <taxon>Gloeobacterales</taxon>
        <taxon>Gloeobacteraceae</taxon>
        <taxon>Gloeobacter</taxon>
        <taxon>Gloeobacter morelensis</taxon>
    </lineage>
</organism>
<reference evidence="1 2" key="1">
    <citation type="journal article" date="2021" name="Genome Biol. Evol.">
        <title>Complete Genome Sequencing of a Novel Gloeobacter Species from a Waterfall Cave in Mexico.</title>
        <authorList>
            <person name="Saw J.H."/>
            <person name="Cardona T."/>
            <person name="Montejano G."/>
        </authorList>
    </citation>
    <scope>NUCLEOTIDE SEQUENCE [LARGE SCALE GENOMIC DNA]</scope>
    <source>
        <strain evidence="1">MG652769</strain>
    </source>
</reference>
<name>A0ABY3PQB6_9CYAN</name>
<dbReference type="EMBL" id="CP063845">
    <property type="protein sequence ID" value="UFP95802.1"/>
    <property type="molecule type" value="Genomic_DNA"/>
</dbReference>
<dbReference type="Proteomes" id="UP001054846">
    <property type="component" value="Chromosome"/>
</dbReference>
<dbReference type="RefSeq" id="WP_230843028.1">
    <property type="nucleotide sequence ID" value="NZ_CP063845.1"/>
</dbReference>